<protein>
    <submittedName>
        <fullName evidence="2">Glyoxalase family protein</fullName>
    </submittedName>
</protein>
<dbReference type="OrthoDB" id="10249419at2759"/>
<feature type="domain" description="VOC" evidence="1">
    <location>
        <begin position="4"/>
        <end position="126"/>
    </location>
</feature>
<evidence type="ECO:0000259" key="1">
    <source>
        <dbReference type="PROSITE" id="PS51819"/>
    </source>
</evidence>
<dbReference type="Gene3D" id="3.10.180.10">
    <property type="entry name" value="2,3-Dihydroxybiphenyl 1,2-Dioxygenase, domain 1"/>
    <property type="match status" value="1"/>
</dbReference>
<evidence type="ECO:0000313" key="2">
    <source>
        <dbReference type="EMBL" id="KAF2485263.1"/>
    </source>
</evidence>
<name>A0A6A6Q0P7_9PEZI</name>
<dbReference type="PANTHER" id="PTHR35006:SF2">
    <property type="entry name" value="GLYOXALASE FAMILY PROTEIN (AFU_ORTHOLOGUE AFUA_5G14830)"/>
    <property type="match status" value="1"/>
</dbReference>
<reference evidence="2" key="1">
    <citation type="journal article" date="2020" name="Stud. Mycol.">
        <title>101 Dothideomycetes genomes: a test case for predicting lifestyles and emergence of pathogens.</title>
        <authorList>
            <person name="Haridas S."/>
            <person name="Albert R."/>
            <person name="Binder M."/>
            <person name="Bloem J."/>
            <person name="Labutti K."/>
            <person name="Salamov A."/>
            <person name="Andreopoulos B."/>
            <person name="Baker S."/>
            <person name="Barry K."/>
            <person name="Bills G."/>
            <person name="Bluhm B."/>
            <person name="Cannon C."/>
            <person name="Castanera R."/>
            <person name="Culley D."/>
            <person name="Daum C."/>
            <person name="Ezra D."/>
            <person name="Gonzalez J."/>
            <person name="Henrissat B."/>
            <person name="Kuo A."/>
            <person name="Liang C."/>
            <person name="Lipzen A."/>
            <person name="Lutzoni F."/>
            <person name="Magnuson J."/>
            <person name="Mondo S."/>
            <person name="Nolan M."/>
            <person name="Ohm R."/>
            <person name="Pangilinan J."/>
            <person name="Park H.-J."/>
            <person name="Ramirez L."/>
            <person name="Alfaro M."/>
            <person name="Sun H."/>
            <person name="Tritt A."/>
            <person name="Yoshinaga Y."/>
            <person name="Zwiers L.-H."/>
            <person name="Turgeon B."/>
            <person name="Goodwin S."/>
            <person name="Spatafora J."/>
            <person name="Crous P."/>
            <person name="Grigoriev I."/>
        </authorList>
    </citation>
    <scope>NUCLEOTIDE SEQUENCE</scope>
    <source>
        <strain evidence="2">CBS 113389</strain>
    </source>
</reference>
<dbReference type="GeneID" id="54473955"/>
<dbReference type="RefSeq" id="XP_033591832.1">
    <property type="nucleotide sequence ID" value="XM_033732953.1"/>
</dbReference>
<proteinExistence type="predicted"/>
<dbReference type="PANTHER" id="PTHR35006">
    <property type="entry name" value="GLYOXALASE FAMILY PROTEIN (AFU_ORTHOLOGUE AFUA_5G14830)"/>
    <property type="match status" value="1"/>
</dbReference>
<evidence type="ECO:0000313" key="3">
    <source>
        <dbReference type="Proteomes" id="UP000799767"/>
    </source>
</evidence>
<dbReference type="CDD" id="cd07262">
    <property type="entry name" value="VOC_like"/>
    <property type="match status" value="1"/>
</dbReference>
<accession>A0A6A6Q0P7</accession>
<dbReference type="EMBL" id="MU001633">
    <property type="protein sequence ID" value="KAF2485263.1"/>
    <property type="molecule type" value="Genomic_DNA"/>
</dbReference>
<dbReference type="InterPro" id="IPR037523">
    <property type="entry name" value="VOC_core"/>
</dbReference>
<dbReference type="AlphaFoldDB" id="A0A6A6Q0P7"/>
<organism evidence="2 3">
    <name type="scientific">Neohortaea acidophila</name>
    <dbReference type="NCBI Taxonomy" id="245834"/>
    <lineage>
        <taxon>Eukaryota</taxon>
        <taxon>Fungi</taxon>
        <taxon>Dikarya</taxon>
        <taxon>Ascomycota</taxon>
        <taxon>Pezizomycotina</taxon>
        <taxon>Dothideomycetes</taxon>
        <taxon>Dothideomycetidae</taxon>
        <taxon>Mycosphaerellales</taxon>
        <taxon>Teratosphaeriaceae</taxon>
        <taxon>Neohortaea</taxon>
    </lineage>
</organism>
<dbReference type="SUPFAM" id="SSF54593">
    <property type="entry name" value="Glyoxalase/Bleomycin resistance protein/Dihydroxybiphenyl dioxygenase"/>
    <property type="match status" value="1"/>
</dbReference>
<dbReference type="InterPro" id="IPR004360">
    <property type="entry name" value="Glyas_Fos-R_dOase_dom"/>
</dbReference>
<keyword evidence="3" id="KW-1185">Reference proteome</keyword>
<sequence length="129" mass="14106">MSSMLDHFLFAVPPEKFQEVVAWYLAALAPLKYEKLADYGVVVGLGVNGKADLWIHSVSEDSPKTGYFHLGFKATDYETVHAFYEAAVKAGGKPNGEPGPRPQYGPNYYGAFVLDPVGNNIEAVDKTVH</sequence>
<dbReference type="Pfam" id="PF00903">
    <property type="entry name" value="Glyoxalase"/>
    <property type="match status" value="1"/>
</dbReference>
<dbReference type="PROSITE" id="PS51819">
    <property type="entry name" value="VOC"/>
    <property type="match status" value="1"/>
</dbReference>
<gene>
    <name evidence="2" type="ORF">BDY17DRAFT_293202</name>
</gene>
<dbReference type="InterPro" id="IPR029068">
    <property type="entry name" value="Glyas_Bleomycin-R_OHBP_Dase"/>
</dbReference>
<dbReference type="Proteomes" id="UP000799767">
    <property type="component" value="Unassembled WGS sequence"/>
</dbReference>